<keyword evidence="10" id="KW-0407">Ion channel</keyword>
<keyword evidence="12" id="KW-1185">Reference proteome</keyword>
<feature type="transmembrane region" description="Helical" evidence="11">
    <location>
        <begin position="132"/>
        <end position="153"/>
    </location>
</feature>
<comment type="similarity">
    <text evidence="2">Belongs to the otopetrin family.</text>
</comment>
<feature type="transmembrane region" description="Helical" evidence="11">
    <location>
        <begin position="503"/>
        <end position="525"/>
    </location>
</feature>
<evidence type="ECO:0000256" key="3">
    <source>
        <dbReference type="ARBA" id="ARBA00022448"/>
    </source>
</evidence>
<evidence type="ECO:0000256" key="1">
    <source>
        <dbReference type="ARBA" id="ARBA00004651"/>
    </source>
</evidence>
<feature type="transmembrane region" description="Helical" evidence="11">
    <location>
        <begin position="211"/>
        <end position="233"/>
    </location>
</feature>
<keyword evidence="4" id="KW-1003">Cell membrane</keyword>
<dbReference type="Pfam" id="PF03189">
    <property type="entry name" value="Otopetrin"/>
    <property type="match status" value="1"/>
</dbReference>
<evidence type="ECO:0000256" key="10">
    <source>
        <dbReference type="ARBA" id="ARBA00023303"/>
    </source>
</evidence>
<feature type="transmembrane region" description="Helical" evidence="11">
    <location>
        <begin position="458"/>
        <end position="482"/>
    </location>
</feature>
<evidence type="ECO:0000256" key="4">
    <source>
        <dbReference type="ARBA" id="ARBA00022475"/>
    </source>
</evidence>
<evidence type="ECO:0000313" key="12">
    <source>
        <dbReference type="Proteomes" id="UP000887566"/>
    </source>
</evidence>
<keyword evidence="3" id="KW-0813">Transport</keyword>
<sequence length="551" mass="61370">MLTNILPVSNDKNDGESPANLVETESLVLRSPQIPGAVPGVIFALHEEQEKSVRSSLDQGRAEMRQISSGHSLVSLTMTPVREATSLSAVESLIGLLSALYALLLIIFSLTLELSALLHVKRYDKMPWIYEAFHIYLYGAALLFFGYCHGFYLHRGWIRQVRWSESSLRSRLSKSRLAAEDSVATLDQPLNCQKRVSLTSVSHSGATSSSLFLRLGCIIFGIVSIVSIGMELYQCIEGNVNDDSTNMCDNIHIIKLWMGAAFTFIQMHFIFQNSKMTIHRSKNLARFGTMHLVAVNLWVWLRHLILEEYEVSREFDNVRILEHARVLSDIRTLENVTETVGIALPRDQQSGEKESVNFLFLVTGCSNSQTCIVRESFTPILFTCMIEYSLIAAGVMFVVWRNIGRPALAHHKTRKQNLSVDCSSSTTGLFVGLIFLVATFISLIIFSLKLHADRNAEALWVFSMTDTVLYLVSIGACILGIWQTSKLSYEANRHATGAQLLDDILLIVGLIGQLLFCVSGIVGLVSSHHEQVPNALLSLLAAHVMRLVQVP</sequence>
<evidence type="ECO:0000256" key="11">
    <source>
        <dbReference type="SAM" id="Phobius"/>
    </source>
</evidence>
<keyword evidence="8" id="KW-0406">Ion transport</keyword>
<dbReference type="PANTHER" id="PTHR21522">
    <property type="entry name" value="PROTON CHANNEL OTOP"/>
    <property type="match status" value="1"/>
</dbReference>
<evidence type="ECO:0000256" key="6">
    <source>
        <dbReference type="ARBA" id="ARBA00022781"/>
    </source>
</evidence>
<proteinExistence type="inferred from homology"/>
<feature type="transmembrane region" description="Helical" evidence="11">
    <location>
        <begin position="253"/>
        <end position="271"/>
    </location>
</feature>
<name>A0A914W6K2_9BILA</name>
<keyword evidence="5 11" id="KW-0812">Transmembrane</keyword>
<dbReference type="PANTHER" id="PTHR21522:SF32">
    <property type="entry name" value="OTOPETRIN-2"/>
    <property type="match status" value="1"/>
</dbReference>
<comment type="subcellular location">
    <subcellularLocation>
        <location evidence="1">Cell membrane</location>
        <topology evidence="1">Multi-pass membrane protein</topology>
    </subcellularLocation>
</comment>
<evidence type="ECO:0000256" key="9">
    <source>
        <dbReference type="ARBA" id="ARBA00023136"/>
    </source>
</evidence>
<feature type="transmembrane region" description="Helical" evidence="11">
    <location>
        <begin position="424"/>
        <end position="446"/>
    </location>
</feature>
<dbReference type="AlphaFoldDB" id="A0A914W6K2"/>
<protein>
    <submittedName>
        <fullName evidence="13">Uncharacterized protein</fullName>
    </submittedName>
</protein>
<reference evidence="13" key="1">
    <citation type="submission" date="2022-11" db="UniProtKB">
        <authorList>
            <consortium name="WormBaseParasite"/>
        </authorList>
    </citation>
    <scope>IDENTIFICATION</scope>
</reference>
<evidence type="ECO:0000256" key="8">
    <source>
        <dbReference type="ARBA" id="ARBA00023065"/>
    </source>
</evidence>
<evidence type="ECO:0000313" key="13">
    <source>
        <dbReference type="WBParaSite" id="PSAMB.scaffold3170size19393.g20675.t1"/>
    </source>
</evidence>
<dbReference type="GO" id="GO:0005886">
    <property type="term" value="C:plasma membrane"/>
    <property type="evidence" value="ECO:0007669"/>
    <property type="project" value="UniProtKB-SubCell"/>
</dbReference>
<keyword evidence="6" id="KW-0375">Hydrogen ion transport</keyword>
<feature type="transmembrane region" description="Helical" evidence="11">
    <location>
        <begin position="380"/>
        <end position="403"/>
    </location>
</feature>
<organism evidence="12 13">
    <name type="scientific">Plectus sambesii</name>
    <dbReference type="NCBI Taxonomy" id="2011161"/>
    <lineage>
        <taxon>Eukaryota</taxon>
        <taxon>Metazoa</taxon>
        <taxon>Ecdysozoa</taxon>
        <taxon>Nematoda</taxon>
        <taxon>Chromadorea</taxon>
        <taxon>Plectida</taxon>
        <taxon>Plectina</taxon>
        <taxon>Plectoidea</taxon>
        <taxon>Plectidae</taxon>
        <taxon>Plectus</taxon>
    </lineage>
</organism>
<dbReference type="WBParaSite" id="PSAMB.scaffold3170size19393.g20675.t1">
    <property type="protein sequence ID" value="PSAMB.scaffold3170size19393.g20675.t1"/>
    <property type="gene ID" value="PSAMB.scaffold3170size19393.g20675"/>
</dbReference>
<evidence type="ECO:0000256" key="7">
    <source>
        <dbReference type="ARBA" id="ARBA00022989"/>
    </source>
</evidence>
<keyword evidence="9 11" id="KW-0472">Membrane</keyword>
<feature type="transmembrane region" description="Helical" evidence="11">
    <location>
        <begin position="92"/>
        <end position="112"/>
    </location>
</feature>
<keyword evidence="7 11" id="KW-1133">Transmembrane helix</keyword>
<evidence type="ECO:0000256" key="5">
    <source>
        <dbReference type="ARBA" id="ARBA00022692"/>
    </source>
</evidence>
<dbReference type="InterPro" id="IPR004878">
    <property type="entry name" value="Otopetrin"/>
</dbReference>
<accession>A0A914W6K2</accession>
<dbReference type="GO" id="GO:0015252">
    <property type="term" value="F:proton channel activity"/>
    <property type="evidence" value="ECO:0007669"/>
    <property type="project" value="InterPro"/>
</dbReference>
<dbReference type="Proteomes" id="UP000887566">
    <property type="component" value="Unplaced"/>
</dbReference>
<evidence type="ECO:0000256" key="2">
    <source>
        <dbReference type="ARBA" id="ARBA00006513"/>
    </source>
</evidence>